<evidence type="ECO:0000313" key="3">
    <source>
        <dbReference type="EMBL" id="SVC43331.1"/>
    </source>
</evidence>
<feature type="non-terminal residue" evidence="3">
    <location>
        <position position="1"/>
    </location>
</feature>
<proteinExistence type="predicted"/>
<sequence>NTKPELSLVPPSAKNSSPVNQDSEKEKPRLSLVPPLPNAGVNFPIGDFSVNFYDGIYEGETKDGVPSGSGVWVLDNDLYRCSYNGCWYEGKRVACGVWKENIRGKSFQSYRGFFDGDNKKWGYGTLVHTKSKLSSRPGRWKYFGMFDNDQMNGYGILVDQSRGFRSRYAGLFRNNRRHGFGAEIFFNDVGEILETIVGEFENDHVTGDITVTRPDGFIFTGNHERILQRASPQYLCEGVGVMINSVDSGFLGNFENGLVKGVKWRDIERNHPRTTYIGKRS</sequence>
<dbReference type="InterPro" id="IPR003409">
    <property type="entry name" value="MORN"/>
</dbReference>
<evidence type="ECO:0000256" key="2">
    <source>
        <dbReference type="SAM" id="MobiDB-lite"/>
    </source>
</evidence>
<dbReference type="Pfam" id="PF02493">
    <property type="entry name" value="MORN"/>
    <property type="match status" value="3"/>
</dbReference>
<dbReference type="SUPFAM" id="SSF82185">
    <property type="entry name" value="Histone H3 K4-specific methyltransferase SET7/9 N-terminal domain"/>
    <property type="match status" value="1"/>
</dbReference>
<name>A0A382M805_9ZZZZ</name>
<dbReference type="PANTHER" id="PTHR23084:SF263">
    <property type="entry name" value="MORN REPEAT-CONTAINING PROTEIN 1"/>
    <property type="match status" value="1"/>
</dbReference>
<keyword evidence="1" id="KW-0677">Repeat</keyword>
<dbReference type="SMART" id="SM00698">
    <property type="entry name" value="MORN"/>
    <property type="match status" value="3"/>
</dbReference>
<dbReference type="PANTHER" id="PTHR23084">
    <property type="entry name" value="PHOSPHATIDYLINOSITOL-4-PHOSPHATE 5-KINASE RELATED"/>
    <property type="match status" value="1"/>
</dbReference>
<feature type="region of interest" description="Disordered" evidence="2">
    <location>
        <begin position="1"/>
        <end position="31"/>
    </location>
</feature>
<protein>
    <recommendedName>
        <fullName evidence="4">MORN repeat-containing protein</fullName>
    </recommendedName>
</protein>
<dbReference type="EMBL" id="UINC01090950">
    <property type="protein sequence ID" value="SVC43331.1"/>
    <property type="molecule type" value="Genomic_DNA"/>
</dbReference>
<organism evidence="3">
    <name type="scientific">marine metagenome</name>
    <dbReference type="NCBI Taxonomy" id="408172"/>
    <lineage>
        <taxon>unclassified sequences</taxon>
        <taxon>metagenomes</taxon>
        <taxon>ecological metagenomes</taxon>
    </lineage>
</organism>
<dbReference type="AlphaFoldDB" id="A0A382M805"/>
<gene>
    <name evidence="3" type="ORF">METZ01_LOCUS296185</name>
</gene>
<evidence type="ECO:0000256" key="1">
    <source>
        <dbReference type="ARBA" id="ARBA00022737"/>
    </source>
</evidence>
<reference evidence="3" key="1">
    <citation type="submission" date="2018-05" db="EMBL/GenBank/DDBJ databases">
        <authorList>
            <person name="Lanie J.A."/>
            <person name="Ng W.-L."/>
            <person name="Kazmierczak K.M."/>
            <person name="Andrzejewski T.M."/>
            <person name="Davidsen T.M."/>
            <person name="Wayne K.J."/>
            <person name="Tettelin H."/>
            <person name="Glass J.I."/>
            <person name="Rusch D."/>
            <person name="Podicherti R."/>
            <person name="Tsui H.-C.T."/>
            <person name="Winkler M.E."/>
        </authorList>
    </citation>
    <scope>NUCLEOTIDE SEQUENCE</scope>
</reference>
<evidence type="ECO:0008006" key="4">
    <source>
        <dbReference type="Google" id="ProtNLM"/>
    </source>
</evidence>
<accession>A0A382M805</accession>